<keyword evidence="3" id="KW-0460">Magnesium</keyword>
<dbReference type="Pfam" id="PF00293">
    <property type="entry name" value="NUDIX"/>
    <property type="match status" value="1"/>
</dbReference>
<evidence type="ECO:0000256" key="2">
    <source>
        <dbReference type="ARBA" id="ARBA00022801"/>
    </source>
</evidence>
<dbReference type="PANTHER" id="PTHR43046">
    <property type="entry name" value="GDP-MANNOSE MANNOSYL HYDROLASE"/>
    <property type="match status" value="1"/>
</dbReference>
<dbReference type="RefSeq" id="WP_085030276.1">
    <property type="nucleotide sequence ID" value="NZ_CP020772.1"/>
</dbReference>
<comment type="cofactor">
    <cofactor evidence="1">
        <name>Mg(2+)</name>
        <dbReference type="ChEBI" id="CHEBI:18420"/>
    </cofactor>
</comment>
<feature type="domain" description="Nudix hydrolase" evidence="5">
    <location>
        <begin position="2"/>
        <end position="132"/>
    </location>
</feature>
<dbReference type="CDD" id="cd02883">
    <property type="entry name" value="NUDIX_Hydrolase"/>
    <property type="match status" value="1"/>
</dbReference>
<dbReference type="STRING" id="402384.HM131_13575"/>
<reference evidence="6 7" key="1">
    <citation type="submission" date="2017-04" db="EMBL/GenBank/DDBJ databases">
        <title>The whole genome sequencing and assembly of Halobacillus mangrovi strain.</title>
        <authorList>
            <person name="Lee S.-J."/>
            <person name="Park M.-K."/>
            <person name="Kim J.-Y."/>
            <person name="Lee Y.-J."/>
            <person name="Yi H."/>
            <person name="Bahn Y.-S."/>
            <person name="Kim J.F."/>
            <person name="Lee D.-W."/>
        </authorList>
    </citation>
    <scope>NUCLEOTIDE SEQUENCE [LARGE SCALE GENOMIC DNA]</scope>
    <source>
        <strain evidence="6 7">KTB 131</strain>
    </source>
</reference>
<dbReference type="PRINTS" id="PR00502">
    <property type="entry name" value="NUDIXFAMILY"/>
</dbReference>
<evidence type="ECO:0000313" key="7">
    <source>
        <dbReference type="Proteomes" id="UP000192527"/>
    </source>
</evidence>
<gene>
    <name evidence="6" type="ORF">HM131_13575</name>
</gene>
<dbReference type="OrthoDB" id="9787880at2"/>
<dbReference type="PROSITE" id="PS51462">
    <property type="entry name" value="NUDIX"/>
    <property type="match status" value="1"/>
</dbReference>
<dbReference type="InterPro" id="IPR020476">
    <property type="entry name" value="Nudix_hydrolase"/>
</dbReference>
<protein>
    <submittedName>
        <fullName evidence="6">DNA mismatch repair protein MutT</fullName>
    </submittedName>
</protein>
<sequence length="139" mass="16163">MKRVDVAYVLLLNEKDQVLMVKNKGRKESYFTLPGGAVEKGETLKQAAIREVREETGLIVEVDQIFSLSEAFVEERGHHAVFFTFTGEITGGKIEISFPEEIEEIRWVEQEEAEKHLQLPYELKDMRKRNIPYQFRGTM</sequence>
<dbReference type="SUPFAM" id="SSF55811">
    <property type="entry name" value="Nudix"/>
    <property type="match status" value="1"/>
</dbReference>
<dbReference type="AlphaFoldDB" id="A0A1W5ZWY6"/>
<dbReference type="PANTHER" id="PTHR43046:SF12">
    <property type="entry name" value="GDP-MANNOSE MANNOSYL HYDROLASE"/>
    <property type="match status" value="1"/>
</dbReference>
<keyword evidence="7" id="KW-1185">Reference proteome</keyword>
<organism evidence="6 7">
    <name type="scientific">Halobacillus mangrovi</name>
    <dbReference type="NCBI Taxonomy" id="402384"/>
    <lineage>
        <taxon>Bacteria</taxon>
        <taxon>Bacillati</taxon>
        <taxon>Bacillota</taxon>
        <taxon>Bacilli</taxon>
        <taxon>Bacillales</taxon>
        <taxon>Bacillaceae</taxon>
        <taxon>Halobacillus</taxon>
    </lineage>
</organism>
<dbReference type="InterPro" id="IPR015797">
    <property type="entry name" value="NUDIX_hydrolase-like_dom_sf"/>
</dbReference>
<accession>A0A1W5ZWY6</accession>
<name>A0A1W5ZWY6_9BACI</name>
<evidence type="ECO:0000256" key="4">
    <source>
        <dbReference type="RuleBase" id="RU003476"/>
    </source>
</evidence>
<evidence type="ECO:0000256" key="1">
    <source>
        <dbReference type="ARBA" id="ARBA00001946"/>
    </source>
</evidence>
<dbReference type="InterPro" id="IPR000086">
    <property type="entry name" value="NUDIX_hydrolase_dom"/>
</dbReference>
<dbReference type="PROSITE" id="PS00893">
    <property type="entry name" value="NUDIX_BOX"/>
    <property type="match status" value="1"/>
</dbReference>
<keyword evidence="2 4" id="KW-0378">Hydrolase</keyword>
<evidence type="ECO:0000259" key="5">
    <source>
        <dbReference type="PROSITE" id="PS51462"/>
    </source>
</evidence>
<dbReference type="Proteomes" id="UP000192527">
    <property type="component" value="Chromosome"/>
</dbReference>
<dbReference type="Gene3D" id="3.90.79.10">
    <property type="entry name" value="Nucleoside Triphosphate Pyrophosphohydrolase"/>
    <property type="match status" value="1"/>
</dbReference>
<comment type="similarity">
    <text evidence="4">Belongs to the Nudix hydrolase family.</text>
</comment>
<dbReference type="KEGG" id="hmn:HM131_13575"/>
<evidence type="ECO:0000256" key="3">
    <source>
        <dbReference type="ARBA" id="ARBA00022842"/>
    </source>
</evidence>
<dbReference type="EMBL" id="CP020772">
    <property type="protein sequence ID" value="ARI77815.1"/>
    <property type="molecule type" value="Genomic_DNA"/>
</dbReference>
<dbReference type="GO" id="GO:0016787">
    <property type="term" value="F:hydrolase activity"/>
    <property type="evidence" value="ECO:0007669"/>
    <property type="project" value="UniProtKB-KW"/>
</dbReference>
<dbReference type="InterPro" id="IPR020084">
    <property type="entry name" value="NUDIX_hydrolase_CS"/>
</dbReference>
<evidence type="ECO:0000313" key="6">
    <source>
        <dbReference type="EMBL" id="ARI77815.1"/>
    </source>
</evidence>
<proteinExistence type="inferred from homology"/>